<protein>
    <submittedName>
        <fullName evidence="1">Uncharacterized protein</fullName>
    </submittedName>
</protein>
<proteinExistence type="predicted"/>
<evidence type="ECO:0000313" key="2">
    <source>
        <dbReference type="Proteomes" id="UP000507470"/>
    </source>
</evidence>
<dbReference type="AlphaFoldDB" id="A0A6J8EP34"/>
<dbReference type="OrthoDB" id="6151623at2759"/>
<name>A0A6J8EP34_MYTCO</name>
<evidence type="ECO:0000313" key="1">
    <source>
        <dbReference type="EMBL" id="CAC5421315.1"/>
    </source>
</evidence>
<gene>
    <name evidence="1" type="ORF">MCOR_53451</name>
</gene>
<dbReference type="EMBL" id="CACVKT020009341">
    <property type="protein sequence ID" value="CAC5421315.1"/>
    <property type="molecule type" value="Genomic_DNA"/>
</dbReference>
<organism evidence="1 2">
    <name type="scientific">Mytilus coruscus</name>
    <name type="common">Sea mussel</name>
    <dbReference type="NCBI Taxonomy" id="42192"/>
    <lineage>
        <taxon>Eukaryota</taxon>
        <taxon>Metazoa</taxon>
        <taxon>Spiralia</taxon>
        <taxon>Lophotrochozoa</taxon>
        <taxon>Mollusca</taxon>
        <taxon>Bivalvia</taxon>
        <taxon>Autobranchia</taxon>
        <taxon>Pteriomorphia</taxon>
        <taxon>Mytilida</taxon>
        <taxon>Mytiloidea</taxon>
        <taxon>Mytilidae</taxon>
        <taxon>Mytilinae</taxon>
        <taxon>Mytilus</taxon>
    </lineage>
</organism>
<accession>A0A6J8EP34</accession>
<reference evidence="1 2" key="1">
    <citation type="submission" date="2020-06" db="EMBL/GenBank/DDBJ databases">
        <authorList>
            <person name="Li R."/>
            <person name="Bekaert M."/>
        </authorList>
    </citation>
    <scope>NUCLEOTIDE SEQUENCE [LARGE SCALE GENOMIC DNA]</scope>
    <source>
        <strain evidence="2">wild</strain>
    </source>
</reference>
<keyword evidence="2" id="KW-1185">Reference proteome</keyword>
<dbReference type="Proteomes" id="UP000507470">
    <property type="component" value="Unassembled WGS sequence"/>
</dbReference>
<sequence length="275" mass="30933">MAKGRENNVTFALHDDLMRHCEEVFGISIAERMGDPVVTTFFLKSSLPFSFLNGATSYASFYTDLLHVHYTAGTFHQNMKQSLFSTPHKDNDALDTQREMDHQDASKGFRPRSTITIESVIPRMAIVDHFTDVQSARRGLNTSQLNTTAINEQEEDISFASTSEEQKQLNFNITEKDLKFIVPVAKLILRVGALSLEKDSIPKNVYGQTKRILSDAILDKESYSAGKYMVKKYACQQKLFNLSTDDLPDLTTVKGPASLLQRLKTSKGVTIRRAI</sequence>